<keyword evidence="8" id="KW-1133">Transmembrane helix</keyword>
<evidence type="ECO:0000256" key="4">
    <source>
        <dbReference type="ARBA" id="ARBA00022475"/>
    </source>
</evidence>
<reference evidence="14 15" key="2">
    <citation type="submission" date="2018-11" db="EMBL/GenBank/DDBJ databases">
        <authorList>
            <consortium name="Pathogen Informatics"/>
        </authorList>
    </citation>
    <scope>NUCLEOTIDE SEQUENCE [LARGE SCALE GENOMIC DNA]</scope>
</reference>
<sequence>MEANWTIPLIVINTFTTQPVQDKVEEEEEEATAAAAAEVKGAGRFDHSTTTHTHLTKIVMPRGCPNDCSNRGICSQGVCDCLNGLTGKDCSSVEDVPICSGHGEYRQGRCHCYSEWKGPECETLWSECPDPTCSGHGRCVTGECLCFDGFGGDACQFRTCSSHNCSGNGICVDGVCRCFAGWSGSACDRRDTSDLTIGGIDFTNQIQQKDSTGSASTPDLACSFNGFRDTSSGHCRCFPGFEGAACEKGNPI</sequence>
<dbReference type="InterPro" id="IPR000742">
    <property type="entry name" value="EGF"/>
</dbReference>
<proteinExistence type="inferred from homology"/>
<dbReference type="InterPro" id="IPR051216">
    <property type="entry name" value="Teneurin"/>
</dbReference>
<evidence type="ECO:0000313" key="14">
    <source>
        <dbReference type="EMBL" id="VDM35727.1"/>
    </source>
</evidence>
<keyword evidence="4" id="KW-1003">Cell membrane</keyword>
<evidence type="ECO:0000256" key="5">
    <source>
        <dbReference type="ARBA" id="ARBA00022536"/>
    </source>
</evidence>
<evidence type="ECO:0000256" key="10">
    <source>
        <dbReference type="ARBA" id="ARBA00023157"/>
    </source>
</evidence>
<keyword evidence="7" id="KW-0677">Repeat</keyword>
<feature type="domain" description="EGF-like" evidence="13">
    <location>
        <begin position="235"/>
        <end position="246"/>
    </location>
</feature>
<protein>
    <submittedName>
        <fullName evidence="16">EGF-like domain-containing protein</fullName>
    </submittedName>
</protein>
<dbReference type="Gene3D" id="2.10.25.10">
    <property type="entry name" value="Laminin"/>
    <property type="match status" value="3"/>
</dbReference>
<dbReference type="FunFam" id="2.10.25.10:FF:000021">
    <property type="entry name" value="Teneurin transmembrane protein 2"/>
    <property type="match status" value="1"/>
</dbReference>
<evidence type="ECO:0000256" key="9">
    <source>
        <dbReference type="ARBA" id="ARBA00023136"/>
    </source>
</evidence>
<evidence type="ECO:0000256" key="7">
    <source>
        <dbReference type="ARBA" id="ARBA00022737"/>
    </source>
</evidence>
<evidence type="ECO:0000256" key="3">
    <source>
        <dbReference type="ARBA" id="ARBA00009385"/>
    </source>
</evidence>
<dbReference type="FunFam" id="2.10.25.10:FF:000001">
    <property type="entry name" value="Tenascin C"/>
    <property type="match status" value="1"/>
</dbReference>
<evidence type="ECO:0000256" key="6">
    <source>
        <dbReference type="ARBA" id="ARBA00022692"/>
    </source>
</evidence>
<evidence type="ECO:0000256" key="1">
    <source>
        <dbReference type="ARBA" id="ARBA00004167"/>
    </source>
</evidence>
<keyword evidence="6" id="KW-0812">Transmembrane</keyword>
<dbReference type="WBParaSite" id="TTAC_0001076401-mRNA-1">
    <property type="protein sequence ID" value="TTAC_0001076401-mRNA-1"/>
    <property type="gene ID" value="TTAC_0001076401"/>
</dbReference>
<name>A0A0R3XB37_HYDTA</name>
<accession>A0A0R3XB37</accession>
<dbReference type="PROSITE" id="PS00022">
    <property type="entry name" value="EGF_1"/>
    <property type="match status" value="2"/>
</dbReference>
<dbReference type="EMBL" id="UYWX01022183">
    <property type="protein sequence ID" value="VDM35727.1"/>
    <property type="molecule type" value="Genomic_DNA"/>
</dbReference>
<dbReference type="Pfam" id="PF25024">
    <property type="entry name" value="EGF_TEN"/>
    <property type="match status" value="1"/>
</dbReference>
<dbReference type="PROSITE" id="PS01186">
    <property type="entry name" value="EGF_2"/>
    <property type="match status" value="2"/>
</dbReference>
<evidence type="ECO:0000259" key="12">
    <source>
        <dbReference type="PROSITE" id="PS00022"/>
    </source>
</evidence>
<dbReference type="SMART" id="SM00181">
    <property type="entry name" value="EGF"/>
    <property type="match status" value="4"/>
</dbReference>
<dbReference type="FunFam" id="2.10.25.10:FF:000013">
    <property type="entry name" value="Teneurin transmembrane protein 4"/>
    <property type="match status" value="1"/>
</dbReference>
<dbReference type="PRINTS" id="PR00011">
    <property type="entry name" value="EGFLAMININ"/>
</dbReference>
<keyword evidence="11" id="KW-0325">Glycoprotein</keyword>
<keyword evidence="15" id="KW-1185">Reference proteome</keyword>
<reference evidence="16" key="1">
    <citation type="submission" date="2017-02" db="UniProtKB">
        <authorList>
            <consortium name="WormBaseParasite"/>
        </authorList>
    </citation>
    <scope>IDENTIFICATION</scope>
</reference>
<evidence type="ECO:0000256" key="11">
    <source>
        <dbReference type="ARBA" id="ARBA00023180"/>
    </source>
</evidence>
<comment type="subcellular location">
    <subcellularLocation>
        <location evidence="2">Cell membrane</location>
    </subcellularLocation>
    <subcellularLocation>
        <location evidence="1">Membrane</location>
        <topology evidence="1">Single-pass membrane protein</topology>
    </subcellularLocation>
</comment>
<keyword evidence="9" id="KW-0472">Membrane</keyword>
<keyword evidence="5" id="KW-0245">EGF-like domain</keyword>
<dbReference type="AlphaFoldDB" id="A0A0R3XB37"/>
<evidence type="ECO:0000256" key="2">
    <source>
        <dbReference type="ARBA" id="ARBA00004236"/>
    </source>
</evidence>
<evidence type="ECO:0000256" key="8">
    <source>
        <dbReference type="ARBA" id="ARBA00022989"/>
    </source>
</evidence>
<dbReference type="Proteomes" id="UP000274429">
    <property type="component" value="Unassembled WGS sequence"/>
</dbReference>
<evidence type="ECO:0000313" key="16">
    <source>
        <dbReference type="WBParaSite" id="TTAC_0001076401-mRNA-1"/>
    </source>
</evidence>
<feature type="domain" description="EGF-like" evidence="12 13">
    <location>
        <begin position="176"/>
        <end position="187"/>
    </location>
</feature>
<dbReference type="Gene3D" id="2.60.120.260">
    <property type="entry name" value="Galactose-binding domain-like"/>
    <property type="match status" value="1"/>
</dbReference>
<gene>
    <name evidence="14" type="ORF">TTAC_LOCUS10747</name>
</gene>
<feature type="domain" description="EGF-like" evidence="12">
    <location>
        <begin position="79"/>
        <end position="90"/>
    </location>
</feature>
<organism evidence="16">
    <name type="scientific">Hydatigena taeniaeformis</name>
    <name type="common">Feline tapeworm</name>
    <name type="synonym">Taenia taeniaeformis</name>
    <dbReference type="NCBI Taxonomy" id="6205"/>
    <lineage>
        <taxon>Eukaryota</taxon>
        <taxon>Metazoa</taxon>
        <taxon>Spiralia</taxon>
        <taxon>Lophotrochozoa</taxon>
        <taxon>Platyhelminthes</taxon>
        <taxon>Cestoda</taxon>
        <taxon>Eucestoda</taxon>
        <taxon>Cyclophyllidea</taxon>
        <taxon>Taeniidae</taxon>
        <taxon>Hydatigera</taxon>
    </lineage>
</organism>
<dbReference type="PANTHER" id="PTHR11219">
    <property type="entry name" value="TENEURIN AND N-ACETYLGLUCOSAMINE-1-PHOSPHODIESTER ALPHA-N-ACETYLGLUCOSAMINIDASE"/>
    <property type="match status" value="1"/>
</dbReference>
<evidence type="ECO:0000313" key="15">
    <source>
        <dbReference type="Proteomes" id="UP000274429"/>
    </source>
</evidence>
<comment type="similarity">
    <text evidence="3">Belongs to the tenascin family. Teneurin subfamily.</text>
</comment>
<dbReference type="SUPFAM" id="SSF57196">
    <property type="entry name" value="EGF/Laminin"/>
    <property type="match status" value="3"/>
</dbReference>
<dbReference type="OrthoDB" id="192253at2759"/>
<keyword evidence="10" id="KW-1015">Disulfide bond</keyword>
<dbReference type="STRING" id="6205.A0A0R3XB37"/>
<dbReference type="GO" id="GO:0005886">
    <property type="term" value="C:plasma membrane"/>
    <property type="evidence" value="ECO:0007669"/>
    <property type="project" value="UniProtKB-SubCell"/>
</dbReference>
<evidence type="ECO:0000259" key="13">
    <source>
        <dbReference type="PROSITE" id="PS01186"/>
    </source>
</evidence>
<dbReference type="PANTHER" id="PTHR11219:SF69">
    <property type="entry name" value="TENEURIN-A"/>
    <property type="match status" value="1"/>
</dbReference>